<proteinExistence type="predicted"/>
<dbReference type="CDD" id="cd00090">
    <property type="entry name" value="HTH_ARSR"/>
    <property type="match status" value="1"/>
</dbReference>
<gene>
    <name evidence="5" type="primary">arsR</name>
    <name evidence="5" type="ORF">SOCE836_038070</name>
</gene>
<dbReference type="PROSITE" id="PS50987">
    <property type="entry name" value="HTH_ARSR_2"/>
    <property type="match status" value="1"/>
</dbReference>
<dbReference type="Pfam" id="PF08242">
    <property type="entry name" value="Methyltransf_12"/>
    <property type="match status" value="1"/>
</dbReference>
<dbReference type="GO" id="GO:0003677">
    <property type="term" value="F:DNA binding"/>
    <property type="evidence" value="ECO:0007669"/>
    <property type="project" value="UniProtKB-KW"/>
</dbReference>
<dbReference type="Proteomes" id="UP000295497">
    <property type="component" value="Chromosome"/>
</dbReference>
<dbReference type="InterPro" id="IPR001845">
    <property type="entry name" value="HTH_ArsR_DNA-bd_dom"/>
</dbReference>
<dbReference type="Gene3D" id="1.10.10.10">
    <property type="entry name" value="Winged helix-like DNA-binding domain superfamily/Winged helix DNA-binding domain"/>
    <property type="match status" value="1"/>
</dbReference>
<evidence type="ECO:0000256" key="1">
    <source>
        <dbReference type="ARBA" id="ARBA00023015"/>
    </source>
</evidence>
<dbReference type="InterPro" id="IPR029063">
    <property type="entry name" value="SAM-dependent_MTases_sf"/>
</dbReference>
<dbReference type="PANTHER" id="PTHR33154">
    <property type="entry name" value="TRANSCRIPTIONAL REGULATOR, ARSR FAMILY"/>
    <property type="match status" value="1"/>
</dbReference>
<dbReference type="CDD" id="cd02440">
    <property type="entry name" value="AdoMet_MTases"/>
    <property type="match status" value="1"/>
</dbReference>
<dbReference type="InterPro" id="IPR036390">
    <property type="entry name" value="WH_DNA-bd_sf"/>
</dbReference>
<dbReference type="SMART" id="SM00418">
    <property type="entry name" value="HTH_ARSR"/>
    <property type="match status" value="1"/>
</dbReference>
<dbReference type="SUPFAM" id="SSF53335">
    <property type="entry name" value="S-adenosyl-L-methionine-dependent methyltransferases"/>
    <property type="match status" value="1"/>
</dbReference>
<dbReference type="InterPro" id="IPR036388">
    <property type="entry name" value="WH-like_DNA-bd_sf"/>
</dbReference>
<dbReference type="PANTHER" id="PTHR33154:SF18">
    <property type="entry name" value="ARSENICAL RESISTANCE OPERON REPRESSOR"/>
    <property type="match status" value="1"/>
</dbReference>
<protein>
    <submittedName>
        <fullName evidence="5">ArsR family transcriptional regulator</fullName>
    </submittedName>
</protein>
<keyword evidence="3" id="KW-0804">Transcription</keyword>
<dbReference type="Gene3D" id="3.40.50.150">
    <property type="entry name" value="Vaccinia Virus protein VP39"/>
    <property type="match status" value="1"/>
</dbReference>
<dbReference type="PRINTS" id="PR00778">
    <property type="entry name" value="HTHARSR"/>
</dbReference>
<accession>A0A4P2QP00</accession>
<organism evidence="5 6">
    <name type="scientific">Sorangium cellulosum</name>
    <name type="common">Polyangium cellulosum</name>
    <dbReference type="NCBI Taxonomy" id="56"/>
    <lineage>
        <taxon>Bacteria</taxon>
        <taxon>Pseudomonadati</taxon>
        <taxon>Myxococcota</taxon>
        <taxon>Polyangia</taxon>
        <taxon>Polyangiales</taxon>
        <taxon>Polyangiaceae</taxon>
        <taxon>Sorangium</taxon>
    </lineage>
</organism>
<reference evidence="5 6" key="1">
    <citation type="submission" date="2015-09" db="EMBL/GenBank/DDBJ databases">
        <title>Sorangium comparison.</title>
        <authorList>
            <person name="Zaburannyi N."/>
            <person name="Bunk B."/>
            <person name="Overmann J."/>
            <person name="Mueller R."/>
        </authorList>
    </citation>
    <scope>NUCLEOTIDE SEQUENCE [LARGE SCALE GENOMIC DNA]</scope>
    <source>
        <strain evidence="5 6">So ce836</strain>
    </source>
</reference>
<evidence type="ECO:0000256" key="3">
    <source>
        <dbReference type="ARBA" id="ARBA00023163"/>
    </source>
</evidence>
<dbReference type="InterPro" id="IPR051081">
    <property type="entry name" value="HTH_MetalResp_TranReg"/>
</dbReference>
<evidence type="ECO:0000259" key="4">
    <source>
        <dbReference type="PROSITE" id="PS50987"/>
    </source>
</evidence>
<dbReference type="NCBIfam" id="NF033788">
    <property type="entry name" value="HTH_metalloreg"/>
    <property type="match status" value="1"/>
</dbReference>
<dbReference type="EMBL" id="CP012672">
    <property type="protein sequence ID" value="AUX31676.1"/>
    <property type="molecule type" value="Genomic_DNA"/>
</dbReference>
<evidence type="ECO:0000313" key="6">
    <source>
        <dbReference type="Proteomes" id="UP000295497"/>
    </source>
</evidence>
<sequence length="378" mass="40493">MRIDAYIGSVVTATELPAQPMEAVARCELYRLLSDPVRLRLLGLAAAEELAVGELAELLREGQPKISRHAAALREAGILLARRQGTWTLLRLDPRATSDPVVDDAVRAGQRACAADGTLARVEEVLAARDAETREFFARGGRPSRSGPPSELAAYLAALAPLLPHRRLAIDAGTGDGALLEVLSPVFDRVVALDRASAQLQLAGERLRRRSLENVELVCGELDGPEVRRAVARALGVDPAEAGEAFAGGADVVFAARVLHHAPQPARAMRALVELARPAASGRGEDGAHARGGAVCVLDYEAHHDQALREQEADIWLGFSPDDLRRLAEEAGLSGVEIRRLPSAWQGEGPDRHLIWQLLVGWRDARSSAFTGKGKGTP</sequence>
<dbReference type="Pfam" id="PF01022">
    <property type="entry name" value="HTH_5"/>
    <property type="match status" value="1"/>
</dbReference>
<dbReference type="InterPro" id="IPR013217">
    <property type="entry name" value="Methyltransf_12"/>
</dbReference>
<evidence type="ECO:0000256" key="2">
    <source>
        <dbReference type="ARBA" id="ARBA00023125"/>
    </source>
</evidence>
<dbReference type="InterPro" id="IPR011991">
    <property type="entry name" value="ArsR-like_HTH"/>
</dbReference>
<keyword evidence="2" id="KW-0238">DNA-binding</keyword>
<dbReference type="AlphaFoldDB" id="A0A4P2QP00"/>
<feature type="domain" description="HTH arsR-type" evidence="4">
    <location>
        <begin position="18"/>
        <end position="112"/>
    </location>
</feature>
<keyword evidence="1" id="KW-0805">Transcription regulation</keyword>
<dbReference type="SUPFAM" id="SSF46785">
    <property type="entry name" value="Winged helix' DNA-binding domain"/>
    <property type="match status" value="1"/>
</dbReference>
<name>A0A4P2QP00_SORCE</name>
<evidence type="ECO:0000313" key="5">
    <source>
        <dbReference type="EMBL" id="AUX31676.1"/>
    </source>
</evidence>
<dbReference type="GO" id="GO:0003700">
    <property type="term" value="F:DNA-binding transcription factor activity"/>
    <property type="evidence" value="ECO:0007669"/>
    <property type="project" value="InterPro"/>
</dbReference>